<reference evidence="3 4" key="1">
    <citation type="submission" date="2020-02" db="EMBL/GenBank/DDBJ databases">
        <title>Genome sequence of strain CCNWXJ40-4.</title>
        <authorList>
            <person name="Gao J."/>
            <person name="Sun J."/>
        </authorList>
    </citation>
    <scope>NUCLEOTIDE SEQUENCE [LARGE SCALE GENOMIC DNA]</scope>
    <source>
        <strain evidence="3 4">CCNWXJ 40-4</strain>
    </source>
</reference>
<keyword evidence="4" id="KW-1185">Reference proteome</keyword>
<gene>
    <name evidence="3" type="ORF">G6N73_05815</name>
</gene>
<protein>
    <recommendedName>
        <fullName evidence="5">Lipoprotein</fullName>
    </recommendedName>
</protein>
<evidence type="ECO:0000313" key="3">
    <source>
        <dbReference type="EMBL" id="NGO50696.1"/>
    </source>
</evidence>
<organism evidence="3 4">
    <name type="scientific">Allomesorhizobium camelthorni</name>
    <dbReference type="NCBI Taxonomy" id="475069"/>
    <lineage>
        <taxon>Bacteria</taxon>
        <taxon>Pseudomonadati</taxon>
        <taxon>Pseudomonadota</taxon>
        <taxon>Alphaproteobacteria</taxon>
        <taxon>Hyphomicrobiales</taxon>
        <taxon>Phyllobacteriaceae</taxon>
        <taxon>Allomesorhizobium</taxon>
    </lineage>
</organism>
<keyword evidence="2" id="KW-0732">Signal</keyword>
<feature type="chain" id="PRO_5026165832" description="Lipoprotein" evidence="2">
    <location>
        <begin position="20"/>
        <end position="112"/>
    </location>
</feature>
<proteinExistence type="predicted"/>
<accession>A0A6G4W8X9</accession>
<evidence type="ECO:0008006" key="5">
    <source>
        <dbReference type="Google" id="ProtNLM"/>
    </source>
</evidence>
<evidence type="ECO:0000256" key="2">
    <source>
        <dbReference type="SAM" id="SignalP"/>
    </source>
</evidence>
<comment type="caution">
    <text evidence="3">The sequence shown here is derived from an EMBL/GenBank/DDBJ whole genome shotgun (WGS) entry which is preliminary data.</text>
</comment>
<name>A0A6G4W8X9_9HYPH</name>
<dbReference type="RefSeq" id="WP_165024635.1">
    <property type="nucleotide sequence ID" value="NZ_JAAKZF010000004.1"/>
</dbReference>
<sequence length="112" mass="12027">MASGFRYVVIMLAAMPASACSSLPAAIEAEVVRATLYDDIPCGTLKAERAALVRQYGDPEKQPDKRQPGDPITPTGLSVVTPDFRSAAEKERGLAWGKIVAMNSSITRRCSE</sequence>
<evidence type="ECO:0000256" key="1">
    <source>
        <dbReference type="SAM" id="MobiDB-lite"/>
    </source>
</evidence>
<feature type="compositionally biased region" description="Basic and acidic residues" evidence="1">
    <location>
        <begin position="55"/>
        <end position="68"/>
    </location>
</feature>
<dbReference type="AlphaFoldDB" id="A0A6G4W8X9"/>
<dbReference type="EMBL" id="JAAKZF010000004">
    <property type="protein sequence ID" value="NGO50696.1"/>
    <property type="molecule type" value="Genomic_DNA"/>
</dbReference>
<feature type="region of interest" description="Disordered" evidence="1">
    <location>
        <begin position="55"/>
        <end position="79"/>
    </location>
</feature>
<dbReference type="Proteomes" id="UP001642900">
    <property type="component" value="Unassembled WGS sequence"/>
</dbReference>
<feature type="signal peptide" evidence="2">
    <location>
        <begin position="1"/>
        <end position="19"/>
    </location>
</feature>
<evidence type="ECO:0000313" key="4">
    <source>
        <dbReference type="Proteomes" id="UP001642900"/>
    </source>
</evidence>